<name>A0ABX1EVD1_9PROT</name>
<comment type="caution">
    <text evidence="6">The sequence shown here is derived from an EMBL/GenBank/DDBJ whole genome shotgun (WGS) entry which is preliminary data.</text>
</comment>
<dbReference type="SUPFAM" id="SSF46785">
    <property type="entry name" value="Winged helix' DNA-binding domain"/>
    <property type="match status" value="1"/>
</dbReference>
<accession>A0ABX1EVD1</accession>
<evidence type="ECO:0000256" key="3">
    <source>
        <dbReference type="ARBA" id="ARBA00023125"/>
    </source>
</evidence>
<dbReference type="SUPFAM" id="SSF53850">
    <property type="entry name" value="Periplasmic binding protein-like II"/>
    <property type="match status" value="1"/>
</dbReference>
<dbReference type="InterPro" id="IPR000847">
    <property type="entry name" value="LysR_HTH_N"/>
</dbReference>
<keyword evidence="3" id="KW-0238">DNA-binding</keyword>
<protein>
    <submittedName>
        <fullName evidence="6">LysR family transcriptional regulator</fullName>
    </submittedName>
</protein>
<evidence type="ECO:0000313" key="7">
    <source>
        <dbReference type="Proteomes" id="UP000765160"/>
    </source>
</evidence>
<dbReference type="Proteomes" id="UP000765160">
    <property type="component" value="Unassembled WGS sequence"/>
</dbReference>
<organism evidence="6 7">
    <name type="scientific">Falsiroseomonas frigidaquae</name>
    <dbReference type="NCBI Taxonomy" id="487318"/>
    <lineage>
        <taxon>Bacteria</taxon>
        <taxon>Pseudomonadati</taxon>
        <taxon>Pseudomonadota</taxon>
        <taxon>Alphaproteobacteria</taxon>
        <taxon>Acetobacterales</taxon>
        <taxon>Roseomonadaceae</taxon>
        <taxon>Falsiroseomonas</taxon>
    </lineage>
</organism>
<evidence type="ECO:0000313" key="6">
    <source>
        <dbReference type="EMBL" id="NKE44112.1"/>
    </source>
</evidence>
<keyword evidence="4" id="KW-0804">Transcription</keyword>
<dbReference type="PANTHER" id="PTHR30346">
    <property type="entry name" value="TRANSCRIPTIONAL DUAL REGULATOR HCAR-RELATED"/>
    <property type="match status" value="1"/>
</dbReference>
<reference evidence="6 7" key="1">
    <citation type="submission" date="2020-03" db="EMBL/GenBank/DDBJ databases">
        <title>Roseomonas selenitidurans sp. nov. isolated from soil.</title>
        <authorList>
            <person name="Liu H."/>
        </authorList>
    </citation>
    <scope>NUCLEOTIDE SEQUENCE [LARGE SCALE GENOMIC DNA]</scope>
    <source>
        <strain evidence="6 7">JCM 15073</strain>
    </source>
</reference>
<comment type="similarity">
    <text evidence="1">Belongs to the LysR transcriptional regulatory family.</text>
</comment>
<dbReference type="InterPro" id="IPR005119">
    <property type="entry name" value="LysR_subst-bd"/>
</dbReference>
<keyword evidence="2" id="KW-0805">Transcription regulation</keyword>
<dbReference type="Gene3D" id="3.40.190.10">
    <property type="entry name" value="Periplasmic binding protein-like II"/>
    <property type="match status" value="2"/>
</dbReference>
<proteinExistence type="inferred from homology"/>
<dbReference type="CDD" id="cd08414">
    <property type="entry name" value="PBP2_LTTR_aromatics_like"/>
    <property type="match status" value="1"/>
</dbReference>
<gene>
    <name evidence="6" type="ORF">HB662_04950</name>
</gene>
<evidence type="ECO:0000256" key="1">
    <source>
        <dbReference type="ARBA" id="ARBA00009437"/>
    </source>
</evidence>
<keyword evidence="7" id="KW-1185">Reference proteome</keyword>
<dbReference type="InterPro" id="IPR036388">
    <property type="entry name" value="WH-like_DNA-bd_sf"/>
</dbReference>
<dbReference type="Gene3D" id="1.10.10.10">
    <property type="entry name" value="Winged helix-like DNA-binding domain superfamily/Winged helix DNA-binding domain"/>
    <property type="match status" value="1"/>
</dbReference>
<sequence length="298" mass="32063">MELRHLRYFVAVAEELHFTRAARRLGMAQPPLSQQIQQLEAELATPLFERGTRRVALTEAGRMLLPEARAALDQAARAATVARRAGRGEIGELRIGLFASAPLLPVFTEAVLSFRRRLPDVHLALQESPTLQQVDALRRGALDAGFLRCPSADDIPGDVTAVELLRERLVAMMREDHKLARHPGPLPIAALAEEKLIFFSRSVGTTLHAQFGALCRGAGFTPNITQTARENSTLIGLVAAGLGIAVMPASLAQIRVAEVTHRDLAEPGATTSIWLATPRGAPSALARAFLDCAGAGRS</sequence>
<dbReference type="RefSeq" id="WP_168047813.1">
    <property type="nucleotide sequence ID" value="NZ_JAATJR010000002.1"/>
</dbReference>
<dbReference type="EMBL" id="JAAVTX010000002">
    <property type="protein sequence ID" value="NKE44112.1"/>
    <property type="molecule type" value="Genomic_DNA"/>
</dbReference>
<evidence type="ECO:0000259" key="5">
    <source>
        <dbReference type="PROSITE" id="PS50931"/>
    </source>
</evidence>
<evidence type="ECO:0000256" key="4">
    <source>
        <dbReference type="ARBA" id="ARBA00023163"/>
    </source>
</evidence>
<dbReference type="Pfam" id="PF00126">
    <property type="entry name" value="HTH_1"/>
    <property type="match status" value="1"/>
</dbReference>
<dbReference type="PANTHER" id="PTHR30346:SF17">
    <property type="entry name" value="LYSR FAMILY TRANSCRIPTIONAL REGULATOR"/>
    <property type="match status" value="1"/>
</dbReference>
<dbReference type="PRINTS" id="PR00039">
    <property type="entry name" value="HTHLYSR"/>
</dbReference>
<dbReference type="PROSITE" id="PS50931">
    <property type="entry name" value="HTH_LYSR"/>
    <property type="match status" value="1"/>
</dbReference>
<evidence type="ECO:0000256" key="2">
    <source>
        <dbReference type="ARBA" id="ARBA00023015"/>
    </source>
</evidence>
<feature type="domain" description="HTH lysR-type" evidence="5">
    <location>
        <begin position="1"/>
        <end position="58"/>
    </location>
</feature>
<dbReference type="Pfam" id="PF03466">
    <property type="entry name" value="LysR_substrate"/>
    <property type="match status" value="1"/>
</dbReference>
<dbReference type="InterPro" id="IPR036390">
    <property type="entry name" value="WH_DNA-bd_sf"/>
</dbReference>